<organism evidence="3 4">
    <name type="scientific">Actinomadura chibensis</name>
    <dbReference type="NCBI Taxonomy" id="392828"/>
    <lineage>
        <taxon>Bacteria</taxon>
        <taxon>Bacillati</taxon>
        <taxon>Actinomycetota</taxon>
        <taxon>Actinomycetes</taxon>
        <taxon>Streptosporangiales</taxon>
        <taxon>Thermomonosporaceae</taxon>
        <taxon>Actinomadura</taxon>
    </lineage>
</organism>
<keyword evidence="1" id="KW-1133">Transmembrane helix</keyword>
<sequence length="216" mass="22922">MAETVVADARDATERDAIEAELAARGARRLAVREFRPPRPLAGLAAALLVTAGGGAAAVELLAAALGSGVHPLPGAAALADALRQRSWNDPAVLAVAGAATALGLAFLLAALPGRPRGVPLDGADPRLAGVLGRADLRRTLADAALAVPGIERVRVRARRWGRGTFRRGLVVRATTYYRNPANLDDLVRRAVDERLDRVEPMHRPRVDVRLGWRKD</sequence>
<evidence type="ECO:0000313" key="3">
    <source>
        <dbReference type="EMBL" id="TYB47703.1"/>
    </source>
</evidence>
<feature type="transmembrane region" description="Helical" evidence="1">
    <location>
        <begin position="41"/>
        <end position="66"/>
    </location>
</feature>
<feature type="transmembrane region" description="Helical" evidence="1">
    <location>
        <begin position="92"/>
        <end position="112"/>
    </location>
</feature>
<dbReference type="Pfam" id="PF19803">
    <property type="entry name" value="DUF6286"/>
    <property type="match status" value="1"/>
</dbReference>
<dbReference type="EMBL" id="VSFG01000001">
    <property type="protein sequence ID" value="TYB47703.1"/>
    <property type="molecule type" value="Genomic_DNA"/>
</dbReference>
<evidence type="ECO:0000313" key="4">
    <source>
        <dbReference type="Proteomes" id="UP000323380"/>
    </source>
</evidence>
<dbReference type="AlphaFoldDB" id="A0A5D0NSU0"/>
<reference evidence="3 4" key="1">
    <citation type="submission" date="2019-08" db="EMBL/GenBank/DDBJ databases">
        <title>Actinomadura sp. nov. CYP1-5 isolated from mountain soil.</title>
        <authorList>
            <person name="Songsumanus A."/>
            <person name="Kuncharoen N."/>
            <person name="Kudo T."/>
            <person name="Yuki M."/>
            <person name="Igarashi Y."/>
            <person name="Tanasupawat S."/>
        </authorList>
    </citation>
    <scope>NUCLEOTIDE SEQUENCE [LARGE SCALE GENOMIC DNA]</scope>
    <source>
        <strain evidence="3 4">JCM 14158</strain>
    </source>
</reference>
<dbReference type="InterPro" id="IPR046253">
    <property type="entry name" value="DUF6286"/>
</dbReference>
<keyword evidence="4" id="KW-1185">Reference proteome</keyword>
<dbReference type="STRING" id="1220554.GCA_001552135_08375"/>
<proteinExistence type="predicted"/>
<dbReference type="RefSeq" id="WP_083981739.1">
    <property type="nucleotide sequence ID" value="NZ_VSFG01000001.1"/>
</dbReference>
<accession>A0A5D0NSU0</accession>
<comment type="caution">
    <text evidence="3">The sequence shown here is derived from an EMBL/GenBank/DDBJ whole genome shotgun (WGS) entry which is preliminary data.</text>
</comment>
<keyword evidence="1" id="KW-0472">Membrane</keyword>
<protein>
    <submittedName>
        <fullName evidence="3">Alkaline shock response membrane anchor protein AmaP</fullName>
    </submittedName>
</protein>
<evidence type="ECO:0000256" key="1">
    <source>
        <dbReference type="SAM" id="Phobius"/>
    </source>
</evidence>
<gene>
    <name evidence="3" type="ORF">FXF69_00065</name>
</gene>
<name>A0A5D0NSU0_9ACTN</name>
<evidence type="ECO:0000259" key="2">
    <source>
        <dbReference type="Pfam" id="PF19803"/>
    </source>
</evidence>
<keyword evidence="1" id="KW-0812">Transmembrane</keyword>
<dbReference type="Proteomes" id="UP000323380">
    <property type="component" value="Unassembled WGS sequence"/>
</dbReference>
<feature type="domain" description="DUF6286" evidence="2">
    <location>
        <begin position="102"/>
        <end position="211"/>
    </location>
</feature>